<keyword evidence="3 11" id="KW-0894">Sodium channel</keyword>
<accession>A0AAV4ELA2</accession>
<evidence type="ECO:0000256" key="7">
    <source>
        <dbReference type="ARBA" id="ARBA00023065"/>
    </source>
</evidence>
<proteinExistence type="inferred from homology"/>
<dbReference type="EMBL" id="BMAT01010843">
    <property type="protein sequence ID" value="GFR61594.1"/>
    <property type="molecule type" value="Genomic_DNA"/>
</dbReference>
<keyword evidence="7 11" id="KW-0406">Ion transport</keyword>
<evidence type="ECO:0000256" key="11">
    <source>
        <dbReference type="RuleBase" id="RU000679"/>
    </source>
</evidence>
<protein>
    <submittedName>
        <fullName evidence="13">Acid-sensing ion channel 1</fullName>
    </submittedName>
</protein>
<keyword evidence="14" id="KW-1185">Reference proteome</keyword>
<keyword evidence="9 11" id="KW-0739">Sodium transport</keyword>
<evidence type="ECO:0000256" key="10">
    <source>
        <dbReference type="ARBA" id="ARBA00023303"/>
    </source>
</evidence>
<dbReference type="Pfam" id="PF00858">
    <property type="entry name" value="ASC"/>
    <property type="match status" value="1"/>
</dbReference>
<keyword evidence="10 11" id="KW-0407">Ion channel</keyword>
<evidence type="ECO:0000313" key="14">
    <source>
        <dbReference type="Proteomes" id="UP000762676"/>
    </source>
</evidence>
<comment type="subcellular location">
    <subcellularLocation>
        <location evidence="1">Membrane</location>
        <topology evidence="1">Multi-pass membrane protein</topology>
    </subcellularLocation>
</comment>
<keyword evidence="4 11" id="KW-0812">Transmembrane</keyword>
<name>A0AAV4ELA2_9GAST</name>
<keyword evidence="8 12" id="KW-0472">Membrane</keyword>
<comment type="caution">
    <text evidence="13">The sequence shown here is derived from an EMBL/GenBank/DDBJ whole genome shotgun (WGS) entry which is preliminary data.</text>
</comment>
<dbReference type="AlphaFoldDB" id="A0AAV4ELA2"/>
<evidence type="ECO:0000256" key="8">
    <source>
        <dbReference type="ARBA" id="ARBA00023136"/>
    </source>
</evidence>
<dbReference type="Proteomes" id="UP000762676">
    <property type="component" value="Unassembled WGS sequence"/>
</dbReference>
<gene>
    <name evidence="13" type="ORF">ElyMa_005436100</name>
</gene>
<dbReference type="GO" id="GO:0005886">
    <property type="term" value="C:plasma membrane"/>
    <property type="evidence" value="ECO:0007669"/>
    <property type="project" value="TreeGrafter"/>
</dbReference>
<evidence type="ECO:0000256" key="2">
    <source>
        <dbReference type="ARBA" id="ARBA00022448"/>
    </source>
</evidence>
<dbReference type="PANTHER" id="PTHR11690">
    <property type="entry name" value="AMILORIDE-SENSITIVE SODIUM CHANNEL-RELATED"/>
    <property type="match status" value="1"/>
</dbReference>
<evidence type="ECO:0000256" key="1">
    <source>
        <dbReference type="ARBA" id="ARBA00004141"/>
    </source>
</evidence>
<dbReference type="GO" id="GO:0015280">
    <property type="term" value="F:ligand-gated sodium channel activity"/>
    <property type="evidence" value="ECO:0007669"/>
    <property type="project" value="TreeGrafter"/>
</dbReference>
<keyword evidence="2 11" id="KW-0813">Transport</keyword>
<evidence type="ECO:0000256" key="3">
    <source>
        <dbReference type="ARBA" id="ARBA00022461"/>
    </source>
</evidence>
<dbReference type="Gene3D" id="1.10.287.770">
    <property type="entry name" value="YojJ-like"/>
    <property type="match status" value="1"/>
</dbReference>
<evidence type="ECO:0000256" key="6">
    <source>
        <dbReference type="ARBA" id="ARBA00023053"/>
    </source>
</evidence>
<reference evidence="13 14" key="1">
    <citation type="journal article" date="2021" name="Elife">
        <title>Chloroplast acquisition without the gene transfer in kleptoplastic sea slugs, Plakobranchus ocellatus.</title>
        <authorList>
            <person name="Maeda T."/>
            <person name="Takahashi S."/>
            <person name="Yoshida T."/>
            <person name="Shimamura S."/>
            <person name="Takaki Y."/>
            <person name="Nagai Y."/>
            <person name="Toyoda A."/>
            <person name="Suzuki Y."/>
            <person name="Arimoto A."/>
            <person name="Ishii H."/>
            <person name="Satoh N."/>
            <person name="Nishiyama T."/>
            <person name="Hasebe M."/>
            <person name="Maruyama T."/>
            <person name="Minagawa J."/>
            <person name="Obokata J."/>
            <person name="Shigenobu S."/>
        </authorList>
    </citation>
    <scope>NUCLEOTIDE SEQUENCE [LARGE SCALE GENOMIC DNA]</scope>
</reference>
<evidence type="ECO:0000256" key="4">
    <source>
        <dbReference type="ARBA" id="ARBA00022692"/>
    </source>
</evidence>
<organism evidence="13 14">
    <name type="scientific">Elysia marginata</name>
    <dbReference type="NCBI Taxonomy" id="1093978"/>
    <lineage>
        <taxon>Eukaryota</taxon>
        <taxon>Metazoa</taxon>
        <taxon>Spiralia</taxon>
        <taxon>Lophotrochozoa</taxon>
        <taxon>Mollusca</taxon>
        <taxon>Gastropoda</taxon>
        <taxon>Heterobranchia</taxon>
        <taxon>Euthyneura</taxon>
        <taxon>Panpulmonata</taxon>
        <taxon>Sacoglossa</taxon>
        <taxon>Placobranchoidea</taxon>
        <taxon>Plakobranchidae</taxon>
        <taxon>Elysia</taxon>
    </lineage>
</organism>
<evidence type="ECO:0000313" key="13">
    <source>
        <dbReference type="EMBL" id="GFR61594.1"/>
    </source>
</evidence>
<evidence type="ECO:0000256" key="5">
    <source>
        <dbReference type="ARBA" id="ARBA00022989"/>
    </source>
</evidence>
<feature type="transmembrane region" description="Helical" evidence="12">
    <location>
        <begin position="48"/>
        <end position="72"/>
    </location>
</feature>
<keyword evidence="6" id="KW-0915">Sodium</keyword>
<evidence type="ECO:0000256" key="9">
    <source>
        <dbReference type="ARBA" id="ARBA00023201"/>
    </source>
</evidence>
<dbReference type="PRINTS" id="PR01078">
    <property type="entry name" value="AMINACHANNEL"/>
</dbReference>
<dbReference type="InterPro" id="IPR001873">
    <property type="entry name" value="ENaC"/>
</dbReference>
<dbReference type="PANTHER" id="PTHR11690:SF248">
    <property type="entry name" value="PICKPOCKET 17, ISOFORM A"/>
    <property type="match status" value="1"/>
</dbReference>
<sequence length="88" mass="10244">MLRFQFFLLSRYTELQIFFEELVKKKISYSPQYTTDVIIGTLGGHLGFFLGASLITLFELFELAVYIFAWLCGKQSKKHETQDSDAYT</sequence>
<evidence type="ECO:0000256" key="12">
    <source>
        <dbReference type="SAM" id="Phobius"/>
    </source>
</evidence>
<keyword evidence="5 12" id="KW-1133">Transmembrane helix</keyword>
<comment type="similarity">
    <text evidence="11">Belongs to the amiloride-sensitive sodium channel (TC 1.A.6) family.</text>
</comment>